<evidence type="ECO:0000313" key="2">
    <source>
        <dbReference type="Proteomes" id="UP001469553"/>
    </source>
</evidence>
<comment type="caution">
    <text evidence="1">The sequence shown here is derived from an EMBL/GenBank/DDBJ whole genome shotgun (WGS) entry which is preliminary data.</text>
</comment>
<protein>
    <submittedName>
        <fullName evidence="1">Uncharacterized protein</fullName>
    </submittedName>
</protein>
<gene>
    <name evidence="1" type="ORF">AMECASPLE_006796</name>
</gene>
<evidence type="ECO:0000313" key="1">
    <source>
        <dbReference type="EMBL" id="MEQ2279184.1"/>
    </source>
</evidence>
<dbReference type="EMBL" id="JAHRIP010000333">
    <property type="protein sequence ID" value="MEQ2279184.1"/>
    <property type="molecule type" value="Genomic_DNA"/>
</dbReference>
<proteinExistence type="predicted"/>
<reference evidence="1 2" key="1">
    <citation type="submission" date="2021-06" db="EMBL/GenBank/DDBJ databases">
        <authorList>
            <person name="Palmer J.M."/>
        </authorList>
    </citation>
    <scope>NUCLEOTIDE SEQUENCE [LARGE SCALE GENOMIC DNA]</scope>
    <source>
        <strain evidence="1 2">AS_MEX2019</strain>
        <tissue evidence="1">Muscle</tissue>
    </source>
</reference>
<keyword evidence="2" id="KW-1185">Reference proteome</keyword>
<dbReference type="Proteomes" id="UP001469553">
    <property type="component" value="Unassembled WGS sequence"/>
</dbReference>
<organism evidence="1 2">
    <name type="scientific">Ameca splendens</name>
    <dbReference type="NCBI Taxonomy" id="208324"/>
    <lineage>
        <taxon>Eukaryota</taxon>
        <taxon>Metazoa</taxon>
        <taxon>Chordata</taxon>
        <taxon>Craniata</taxon>
        <taxon>Vertebrata</taxon>
        <taxon>Euteleostomi</taxon>
        <taxon>Actinopterygii</taxon>
        <taxon>Neopterygii</taxon>
        <taxon>Teleostei</taxon>
        <taxon>Neoteleostei</taxon>
        <taxon>Acanthomorphata</taxon>
        <taxon>Ovalentaria</taxon>
        <taxon>Atherinomorphae</taxon>
        <taxon>Cyprinodontiformes</taxon>
        <taxon>Goodeidae</taxon>
        <taxon>Ameca</taxon>
    </lineage>
</organism>
<accession>A0ABV0XCJ8</accession>
<sequence>MWRRDAILFQRQTGGNGLETVLQQELLHTHKSKNVTDVLKDTPEITQPLTDWFWVLMMKPVSPAVESRQPAEGSGRKKLQNAECELNATKTILSSLSHLNK</sequence>
<name>A0ABV0XCJ8_9TELE</name>